<dbReference type="Pfam" id="PF02770">
    <property type="entry name" value="Acyl-CoA_dh_M"/>
    <property type="match status" value="1"/>
</dbReference>
<dbReference type="Gene3D" id="3.10.120.10">
    <property type="entry name" value="Cytochrome b5-like heme/steroid binding domain"/>
    <property type="match status" value="1"/>
</dbReference>
<proteinExistence type="inferred from homology"/>
<evidence type="ECO:0000259" key="14">
    <source>
        <dbReference type="PROSITE" id="PS50255"/>
    </source>
</evidence>
<dbReference type="Proteomes" id="UP000320333">
    <property type="component" value="Unassembled WGS sequence"/>
</dbReference>
<dbReference type="Pfam" id="PF02771">
    <property type="entry name" value="Acyl-CoA_dh_N"/>
    <property type="match status" value="1"/>
</dbReference>
<keyword evidence="7" id="KW-0274">FAD</keyword>
<gene>
    <name evidence="16" type="ORF">CcCBS67573_g04353</name>
</gene>
<dbReference type="Pfam" id="PF01213">
    <property type="entry name" value="CAP_N-CM"/>
    <property type="match status" value="1"/>
</dbReference>
<evidence type="ECO:0000313" key="17">
    <source>
        <dbReference type="Proteomes" id="UP000320333"/>
    </source>
</evidence>
<evidence type="ECO:0000256" key="9">
    <source>
        <dbReference type="ARBA" id="ARBA00023004"/>
    </source>
</evidence>
<evidence type="ECO:0000256" key="8">
    <source>
        <dbReference type="ARBA" id="ARBA00023002"/>
    </source>
</evidence>
<dbReference type="InterPro" id="IPR001199">
    <property type="entry name" value="Cyt_B5-like_heme/steroid-bd"/>
</dbReference>
<dbReference type="PROSITE" id="PS01088">
    <property type="entry name" value="CAP_1"/>
    <property type="match status" value="1"/>
</dbReference>
<dbReference type="SUPFAM" id="SSF69340">
    <property type="entry name" value="C-terminal domain of adenylylcyclase associated protein"/>
    <property type="match status" value="1"/>
</dbReference>
<keyword evidence="4" id="KW-0349">Heme</keyword>
<sequence length="1001" mass="107593">MSDLSTVLKRLEAATQRLEEMVSGTRASAPSAPGASPASSAEAPAALPLSVIEFDALLDAHFRAFESKAQAVGGLVSDQVASLAAALKAQREFILLASKAKKPAQTDLPALLAPTQTHLEAVIKLRESSRSSPLFNHLSIVSEGIPALGWVAVEPTPVPYIGEMKDAAQFYSNRVIKEYRDKDKNHVEFAQLFTVLLTELQAYVKKFHTTGVAWNMKGGDAKSLAASAPAASSAPAPAGGAPPPPPPPSAAQLEKFGGAASAPAAASASLFSALNKEGLTSGLRKVDKSEMTHKNPELRATSVVAAAPSKPAAAAPKFGGAVASKAPPKCALEGSKWVVENYFNSAEPIVIENPELRHTVYIYNCQNSTIQVKGKVNAVTLDNCKKSGLLLESVVSTVDVVNCKSVQVQITGKAPTVAIDKTDGCQVYLSKESVANGAEVEVLTAMSSECNVLVDGEGEDGGFVERAVPEQIKNTVKAGKMESSIESDVWIIVHGKVYDVTNFLADHPGGKKVLLKVAGTDASKQFDQFHNAAVLDKFGPDLLKGSIGGAAEVPAPVAETAADAELVGTESGESFGDLVPFGDPYWYQDWGSPFYNQTHRKLRSYVRNFVEKEIMPFCHEWDEAKAVPKSLFKKAAQAGLLPCMVGSHWPTEYAPVPPPVGIKPEEFDAFHPLVVCDELCRTGSGGVAWGLVGGMGIGLPPIIHFGSPEMKARVVPQVLSGDKFICLAITEPYAGSDVANLKCEAKKTPDGKHFIVNGEKKWITNGVFADYFTVACRTGDEGMGGLSLLLIERTMPGVTTRQMNCSGVWASGTSYVTFEDVKVPVENLIGKENKGFKCIMYNFNNERMGIAMQATRFARVCYEDAMKYAHKRKTFGKLLIDHPVIRNKFAHMARKIEATHAWMEILLYQSQTMDPDLQMLKLGGPVALLKAQSTQTFEYCAREAAQIFGGLAYSRGGQAERVERLYREVRAYAIPGGSEEIMLELGIRQSLKVAEFMGSKM</sequence>
<dbReference type="InterPro" id="IPR036222">
    <property type="entry name" value="CAP_N_sf"/>
</dbReference>
<dbReference type="SUPFAM" id="SSF56645">
    <property type="entry name" value="Acyl-CoA dehydrogenase NM domain-like"/>
    <property type="match status" value="1"/>
</dbReference>
<dbReference type="Pfam" id="PF00173">
    <property type="entry name" value="Cyt-b5"/>
    <property type="match status" value="1"/>
</dbReference>
<dbReference type="GO" id="GO:0007015">
    <property type="term" value="P:actin filament organization"/>
    <property type="evidence" value="ECO:0007669"/>
    <property type="project" value="TreeGrafter"/>
</dbReference>
<dbReference type="Pfam" id="PF21938">
    <property type="entry name" value="CAP_N"/>
    <property type="match status" value="1"/>
</dbReference>
<dbReference type="InterPro" id="IPR036400">
    <property type="entry name" value="Cyt_B5-like_heme/steroid_sf"/>
</dbReference>
<dbReference type="GO" id="GO:0005737">
    <property type="term" value="C:cytoplasm"/>
    <property type="evidence" value="ECO:0007669"/>
    <property type="project" value="TreeGrafter"/>
</dbReference>
<feature type="region of interest" description="Disordered" evidence="13">
    <location>
        <begin position="227"/>
        <end position="256"/>
    </location>
</feature>
<feature type="domain" description="C-CAP/cofactor C-like" evidence="15">
    <location>
        <begin position="327"/>
        <end position="468"/>
    </location>
</feature>
<dbReference type="InterPro" id="IPR018106">
    <property type="entry name" value="CAP_CS_N"/>
</dbReference>
<organism evidence="16 17">
    <name type="scientific">Chytriomyces confervae</name>
    <dbReference type="NCBI Taxonomy" id="246404"/>
    <lineage>
        <taxon>Eukaryota</taxon>
        <taxon>Fungi</taxon>
        <taxon>Fungi incertae sedis</taxon>
        <taxon>Chytridiomycota</taxon>
        <taxon>Chytridiomycota incertae sedis</taxon>
        <taxon>Chytridiomycetes</taxon>
        <taxon>Chytridiales</taxon>
        <taxon>Chytriomycetaceae</taxon>
        <taxon>Chytriomyces</taxon>
    </lineage>
</organism>
<feature type="domain" description="Cytochrome b5 heme-binding" evidence="14">
    <location>
        <begin position="470"/>
        <end position="548"/>
    </location>
</feature>
<comment type="caution">
    <text evidence="16">The sequence shown here is derived from an EMBL/GenBank/DDBJ whole genome shotgun (WGS) entry which is preliminary data.</text>
</comment>
<evidence type="ECO:0000256" key="10">
    <source>
        <dbReference type="ARBA" id="ARBA00054756"/>
    </source>
</evidence>
<comment type="similarity">
    <text evidence="2 12">Belongs to the CAP family.</text>
</comment>
<comment type="similarity">
    <text evidence="3">Belongs to the acyl-CoA dehydrogenase family.</text>
</comment>
<evidence type="ECO:0000256" key="7">
    <source>
        <dbReference type="ARBA" id="ARBA00022827"/>
    </source>
</evidence>
<dbReference type="FunFam" id="2.40.110.10:FF:000002">
    <property type="entry name" value="Acyl-CoA dehydrogenase fadE12"/>
    <property type="match status" value="1"/>
</dbReference>
<dbReference type="GO" id="GO:0050660">
    <property type="term" value="F:flavin adenine dinucleotide binding"/>
    <property type="evidence" value="ECO:0007669"/>
    <property type="project" value="InterPro"/>
</dbReference>
<dbReference type="SMART" id="SM00673">
    <property type="entry name" value="CARP"/>
    <property type="match status" value="2"/>
</dbReference>
<dbReference type="Pfam" id="PF08603">
    <property type="entry name" value="CAP_C"/>
    <property type="match status" value="1"/>
</dbReference>
<comment type="function">
    <text evidence="10">The N-terminal domain binds to adenylyl cyclase, thereby enabling adenylyl cyclase to be activated by upstream regulatory signals, such as Ras. The C-terminal domain is required for normal cellular morphology and growth control.</text>
</comment>
<dbReference type="FunFam" id="1.25.40.330:FF:000001">
    <property type="entry name" value="Adenylyl cyclase-associated protein"/>
    <property type="match status" value="1"/>
</dbReference>
<dbReference type="Gene3D" id="2.40.110.10">
    <property type="entry name" value="Butyryl-CoA Dehydrogenase, subunit A, domain 2"/>
    <property type="match status" value="1"/>
</dbReference>
<keyword evidence="8" id="KW-0560">Oxidoreductase</keyword>
<dbReference type="Gene3D" id="1.25.40.330">
    <property type="entry name" value="Adenylate cyclase-associated CAP, N-terminal domain"/>
    <property type="match status" value="1"/>
</dbReference>
<dbReference type="InterPro" id="IPR006091">
    <property type="entry name" value="Acyl-CoA_Oxase/DH_mid-dom"/>
</dbReference>
<dbReference type="InterPro" id="IPR009100">
    <property type="entry name" value="AcylCoA_DH/oxidase_NM_dom_sf"/>
</dbReference>
<protein>
    <recommendedName>
        <fullName evidence="11 12">Adenylyl cyclase-associated protein</fullName>
    </recommendedName>
</protein>
<evidence type="ECO:0000256" key="11">
    <source>
        <dbReference type="ARBA" id="ARBA00072052"/>
    </source>
</evidence>
<dbReference type="InterPro" id="IPR046373">
    <property type="entry name" value="Acyl-CoA_Oxase/DH_mid-dom_sf"/>
</dbReference>
<reference evidence="16 17" key="1">
    <citation type="journal article" date="2019" name="Sci. Rep.">
        <title>Comparative genomics of chytrid fungi reveal insights into the obligate biotrophic and pathogenic lifestyle of Synchytrium endobioticum.</title>
        <authorList>
            <person name="van de Vossenberg B.T.L.H."/>
            <person name="Warris S."/>
            <person name="Nguyen H.D.T."/>
            <person name="van Gent-Pelzer M.P.E."/>
            <person name="Joly D.L."/>
            <person name="van de Geest H.C."/>
            <person name="Bonants P.J.M."/>
            <person name="Smith D.S."/>
            <person name="Levesque C.A."/>
            <person name="van der Lee T.A.J."/>
        </authorList>
    </citation>
    <scope>NUCLEOTIDE SEQUENCE [LARGE SCALE GENOMIC DNA]</scope>
    <source>
        <strain evidence="16 17">CBS 675.73</strain>
    </source>
</reference>
<dbReference type="SUPFAM" id="SSF47203">
    <property type="entry name" value="Acyl-CoA dehydrogenase C-terminal domain-like"/>
    <property type="match status" value="1"/>
</dbReference>
<dbReference type="InterPro" id="IPR036250">
    <property type="entry name" value="AcylCo_DH-like_C"/>
</dbReference>
<dbReference type="AlphaFoldDB" id="A0A507FF57"/>
<dbReference type="InterPro" id="IPR037069">
    <property type="entry name" value="AcylCoA_DH/ox_N_sf"/>
</dbReference>
<dbReference type="PROSITE" id="PS00191">
    <property type="entry name" value="CYTOCHROME_B5_1"/>
    <property type="match status" value="1"/>
</dbReference>
<evidence type="ECO:0000256" key="12">
    <source>
        <dbReference type="RuleBase" id="RU000647"/>
    </source>
</evidence>
<evidence type="ECO:0000256" key="6">
    <source>
        <dbReference type="ARBA" id="ARBA00022723"/>
    </source>
</evidence>
<feature type="compositionally biased region" description="Pro residues" evidence="13">
    <location>
        <begin position="240"/>
        <end position="249"/>
    </location>
</feature>
<dbReference type="PROSITE" id="PS50255">
    <property type="entry name" value="CYTOCHROME_B5_2"/>
    <property type="match status" value="1"/>
</dbReference>
<dbReference type="PROSITE" id="PS51329">
    <property type="entry name" value="C_CAP_COFACTOR_C"/>
    <property type="match status" value="1"/>
</dbReference>
<evidence type="ECO:0000256" key="4">
    <source>
        <dbReference type="ARBA" id="ARBA00022617"/>
    </source>
</evidence>
<dbReference type="InterPro" id="IPR001837">
    <property type="entry name" value="Adenylate_cyclase-assoc_CAP"/>
</dbReference>
<keyword evidence="9" id="KW-0408">Iron</keyword>
<dbReference type="Pfam" id="PF00441">
    <property type="entry name" value="Acyl-CoA_dh_1"/>
    <property type="match status" value="1"/>
</dbReference>
<dbReference type="OrthoDB" id="10254877at2759"/>
<dbReference type="GO" id="GO:0016627">
    <property type="term" value="F:oxidoreductase activity, acting on the CH-CH group of donors"/>
    <property type="evidence" value="ECO:0007669"/>
    <property type="project" value="InterPro"/>
</dbReference>
<dbReference type="GO" id="GO:0020037">
    <property type="term" value="F:heme binding"/>
    <property type="evidence" value="ECO:0007669"/>
    <property type="project" value="InterPro"/>
</dbReference>
<dbReference type="STRING" id="246404.A0A507FF57"/>
<dbReference type="InterPro" id="IPR013992">
    <property type="entry name" value="Adenylate_cyclase-assoc_CAP_N"/>
</dbReference>
<evidence type="ECO:0000256" key="13">
    <source>
        <dbReference type="SAM" id="MobiDB-lite"/>
    </source>
</evidence>
<evidence type="ECO:0000256" key="5">
    <source>
        <dbReference type="ARBA" id="ARBA00022630"/>
    </source>
</evidence>
<dbReference type="Gene3D" id="1.10.540.10">
    <property type="entry name" value="Acyl-CoA dehydrogenase/oxidase, N-terminal domain"/>
    <property type="match status" value="1"/>
</dbReference>
<keyword evidence="6" id="KW-0479">Metal-binding</keyword>
<feature type="region of interest" description="Disordered" evidence="13">
    <location>
        <begin position="20"/>
        <end position="40"/>
    </location>
</feature>
<dbReference type="GO" id="GO:0046872">
    <property type="term" value="F:metal ion binding"/>
    <property type="evidence" value="ECO:0007669"/>
    <property type="project" value="UniProtKB-KW"/>
</dbReference>
<evidence type="ECO:0000259" key="15">
    <source>
        <dbReference type="PROSITE" id="PS51329"/>
    </source>
</evidence>
<dbReference type="SUPFAM" id="SSF101278">
    <property type="entry name" value="N-terminal domain of adenylylcyclase associated protein, CAP"/>
    <property type="match status" value="1"/>
</dbReference>
<dbReference type="Gene3D" id="2.160.20.70">
    <property type="match status" value="1"/>
</dbReference>
<dbReference type="InterPro" id="IPR013786">
    <property type="entry name" value="AcylCoA_DH/ox_N"/>
</dbReference>
<dbReference type="InterPro" id="IPR013912">
    <property type="entry name" value="Adenylate_cyclase-assoc_CAP_C"/>
</dbReference>
<dbReference type="GO" id="GO:0019933">
    <property type="term" value="P:cAMP-mediated signaling"/>
    <property type="evidence" value="ECO:0007669"/>
    <property type="project" value="TreeGrafter"/>
</dbReference>
<dbReference type="InterPro" id="IPR006599">
    <property type="entry name" value="CARP_motif"/>
</dbReference>
<dbReference type="GO" id="GO:0003779">
    <property type="term" value="F:actin binding"/>
    <property type="evidence" value="ECO:0007669"/>
    <property type="project" value="InterPro"/>
</dbReference>
<feature type="compositionally biased region" description="Low complexity" evidence="13">
    <location>
        <begin position="27"/>
        <end position="40"/>
    </location>
</feature>
<dbReference type="PANTHER" id="PTHR10652:SF0">
    <property type="entry name" value="ADENYLYL CYCLASE-ASSOCIATED PROTEIN"/>
    <property type="match status" value="1"/>
</dbReference>
<dbReference type="Gene3D" id="1.20.140.10">
    <property type="entry name" value="Butyryl-CoA Dehydrogenase, subunit A, domain 3"/>
    <property type="match status" value="1"/>
</dbReference>
<dbReference type="InterPro" id="IPR036223">
    <property type="entry name" value="CAP_C_sf"/>
</dbReference>
<comment type="cofactor">
    <cofactor evidence="1">
        <name>FAD</name>
        <dbReference type="ChEBI" id="CHEBI:57692"/>
    </cofactor>
</comment>
<dbReference type="SUPFAM" id="SSF55856">
    <property type="entry name" value="Cytochrome b5-like heme/steroid binding domain"/>
    <property type="match status" value="1"/>
</dbReference>
<evidence type="ECO:0000256" key="1">
    <source>
        <dbReference type="ARBA" id="ARBA00001974"/>
    </source>
</evidence>
<feature type="compositionally biased region" description="Low complexity" evidence="13">
    <location>
        <begin position="227"/>
        <end position="239"/>
    </location>
</feature>
<dbReference type="SMART" id="SM01117">
    <property type="entry name" value="Cyt-b5"/>
    <property type="match status" value="1"/>
</dbReference>
<accession>A0A507FF57</accession>
<evidence type="ECO:0000256" key="3">
    <source>
        <dbReference type="ARBA" id="ARBA00009347"/>
    </source>
</evidence>
<dbReference type="InterPro" id="IPR016098">
    <property type="entry name" value="CAP/MinC_C"/>
</dbReference>
<dbReference type="InterPro" id="IPR053950">
    <property type="entry name" value="CAP_N"/>
</dbReference>
<dbReference type="EMBL" id="QEAP01000129">
    <property type="protein sequence ID" value="TPX74375.1"/>
    <property type="molecule type" value="Genomic_DNA"/>
</dbReference>
<keyword evidence="5" id="KW-0285">Flavoprotein</keyword>
<evidence type="ECO:0000313" key="16">
    <source>
        <dbReference type="EMBL" id="TPX74375.1"/>
    </source>
</evidence>
<dbReference type="InterPro" id="IPR009075">
    <property type="entry name" value="AcylCo_DH/oxidase_C"/>
</dbReference>
<dbReference type="GO" id="GO:0008179">
    <property type="term" value="F:adenylate cyclase binding"/>
    <property type="evidence" value="ECO:0007669"/>
    <property type="project" value="TreeGrafter"/>
</dbReference>
<dbReference type="InterPro" id="IPR017901">
    <property type="entry name" value="C-CAP_CF_C-like"/>
</dbReference>
<keyword evidence="17" id="KW-1185">Reference proteome</keyword>
<dbReference type="PANTHER" id="PTHR10652">
    <property type="entry name" value="ADENYLYL CYCLASE-ASSOCIATED PROTEIN"/>
    <property type="match status" value="1"/>
</dbReference>
<dbReference type="InterPro" id="IPR018506">
    <property type="entry name" value="Cyt_B5_heme-BS"/>
</dbReference>
<evidence type="ECO:0000256" key="2">
    <source>
        <dbReference type="ARBA" id="ARBA00007659"/>
    </source>
</evidence>
<name>A0A507FF57_9FUNG</name>